<keyword evidence="2" id="KW-1185">Reference proteome</keyword>
<dbReference type="AlphaFoldDB" id="A0AAE3VGT2"/>
<evidence type="ECO:0000313" key="2">
    <source>
        <dbReference type="Proteomes" id="UP001238163"/>
    </source>
</evidence>
<dbReference type="Pfam" id="PF13646">
    <property type="entry name" value="HEAT_2"/>
    <property type="match status" value="3"/>
</dbReference>
<evidence type="ECO:0000313" key="1">
    <source>
        <dbReference type="EMBL" id="MDQ0290165.1"/>
    </source>
</evidence>
<dbReference type="InterPro" id="IPR004155">
    <property type="entry name" value="PBS_lyase_HEAT"/>
</dbReference>
<dbReference type="EMBL" id="JAUSVL010000001">
    <property type="protein sequence ID" value="MDQ0290165.1"/>
    <property type="molecule type" value="Genomic_DNA"/>
</dbReference>
<dbReference type="Proteomes" id="UP001238163">
    <property type="component" value="Unassembled WGS sequence"/>
</dbReference>
<dbReference type="SMART" id="SM00567">
    <property type="entry name" value="EZ_HEAT"/>
    <property type="match status" value="3"/>
</dbReference>
<dbReference type="Gene3D" id="1.25.10.10">
    <property type="entry name" value="Leucine-rich Repeat Variant"/>
    <property type="match status" value="3"/>
</dbReference>
<comment type="caution">
    <text evidence="1">The sequence shown here is derived from an EMBL/GenBank/DDBJ whole genome shotgun (WGS) entry which is preliminary data.</text>
</comment>
<sequence>MADMTQKRHGTRGVLAGLALLLMLVGVVALRAQELPAAPGAPAVAVPVVAVPSASQNESEAETIARCLQDLRSSDVEARRRAAMIIGKYRVPAAQEAVIACLRDSDAVVRRSALVSLTEEDRMISPVARHEVFRLLSDPDVHIRRIASSMLGEISVGLGRVVVMPGRPGPLRPGVPVPPGGAGNAAVDAENREALLAAQALNEALGDDDASVRRNVLSAARFYPGVLDRARLERFFSDPSVEIRVLALQAYASLAGPEDERVDALLPLLDDADPRVREELARTGARLGAAGTAILRTLSRDAVLGVRIEAVRLYAAQQDPEALPLLTDLIRDETVPVDERAQLLQVLNVYPDAAGPVYDELADNGPAALRATAIRMLGTGRIAGAKERGVAFFIDCLDDDSDAVVQAAGAVLQQRQGELSTAALRQLLQKRNPEARKLALRCTAQLTPEEAGELLLDACLDESVPVRQQALQLLVARQIPDWRDILMVSLEDSNAAIQQTAAEGLMRAVREPAVRAALTSYLERCTEPYLKQRLEQLLAARLPPLPGAIGGERVQPPVRIQPLPVRPPVRRRVVPRR</sequence>
<organism evidence="1 2">
    <name type="scientific">Oligosphaera ethanolica</name>
    <dbReference type="NCBI Taxonomy" id="760260"/>
    <lineage>
        <taxon>Bacteria</taxon>
        <taxon>Pseudomonadati</taxon>
        <taxon>Lentisphaerota</taxon>
        <taxon>Oligosphaeria</taxon>
        <taxon>Oligosphaerales</taxon>
        <taxon>Oligosphaeraceae</taxon>
        <taxon>Oligosphaera</taxon>
    </lineage>
</organism>
<accession>A0AAE3VGT2</accession>
<proteinExistence type="predicted"/>
<reference evidence="1" key="1">
    <citation type="submission" date="2023-07" db="EMBL/GenBank/DDBJ databases">
        <title>Genomic Encyclopedia of Type Strains, Phase IV (KMG-IV): sequencing the most valuable type-strain genomes for metagenomic binning, comparative biology and taxonomic classification.</title>
        <authorList>
            <person name="Goeker M."/>
        </authorList>
    </citation>
    <scope>NUCLEOTIDE SEQUENCE</scope>
    <source>
        <strain evidence="1">DSM 24202</strain>
    </source>
</reference>
<dbReference type="PANTHER" id="PTHR12697:SF5">
    <property type="entry name" value="DEOXYHYPUSINE HYDROXYLASE"/>
    <property type="match status" value="1"/>
</dbReference>
<dbReference type="GO" id="GO:0016491">
    <property type="term" value="F:oxidoreductase activity"/>
    <property type="evidence" value="ECO:0007669"/>
    <property type="project" value="TreeGrafter"/>
</dbReference>
<dbReference type="InterPro" id="IPR011989">
    <property type="entry name" value="ARM-like"/>
</dbReference>
<dbReference type="SUPFAM" id="SSF48371">
    <property type="entry name" value="ARM repeat"/>
    <property type="match status" value="1"/>
</dbReference>
<dbReference type="InterPro" id="IPR016024">
    <property type="entry name" value="ARM-type_fold"/>
</dbReference>
<dbReference type="PANTHER" id="PTHR12697">
    <property type="entry name" value="PBS LYASE HEAT-LIKE PROTEIN"/>
    <property type="match status" value="1"/>
</dbReference>
<dbReference type="RefSeq" id="WP_307261581.1">
    <property type="nucleotide sequence ID" value="NZ_JAUSVL010000001.1"/>
</dbReference>
<protein>
    <submittedName>
        <fullName evidence="1">HEAT repeat protein</fullName>
    </submittedName>
</protein>
<name>A0AAE3VGT2_9BACT</name>
<gene>
    <name evidence="1" type="ORF">J3R75_002272</name>
</gene>